<keyword evidence="3" id="KW-1185">Reference proteome</keyword>
<feature type="transmembrane region" description="Helical" evidence="1">
    <location>
        <begin position="143"/>
        <end position="162"/>
    </location>
</feature>
<keyword evidence="1" id="KW-0812">Transmembrane</keyword>
<dbReference type="OrthoDB" id="440553at2759"/>
<sequence length="170" mass="18905">MNESEIMILEGSHKIENTIKMDVTVKFDEDQLNRIKEIPDLIKGKEAMLISLEIVCHEAGCSSNWMSNLKKPVSESLSPVSGVHKQILDMLKVCAFSSMGAFTIGYYSSFKNVKVKKCLFMSSLIGIGCGLITENSFKNLYFLFQKVAFGLATAALVCLSGYRFGEKRNP</sequence>
<dbReference type="Proteomes" id="UP000663879">
    <property type="component" value="Unassembled WGS sequence"/>
</dbReference>
<dbReference type="AlphaFoldDB" id="A0A813YI79"/>
<dbReference type="EMBL" id="CAJNOC010001697">
    <property type="protein sequence ID" value="CAF0884631.1"/>
    <property type="molecule type" value="Genomic_DNA"/>
</dbReference>
<keyword evidence="1" id="KW-1133">Transmembrane helix</keyword>
<evidence type="ECO:0000256" key="1">
    <source>
        <dbReference type="SAM" id="Phobius"/>
    </source>
</evidence>
<protein>
    <submittedName>
        <fullName evidence="2">Uncharacterized protein</fullName>
    </submittedName>
</protein>
<accession>A0A813YI79</accession>
<keyword evidence="1" id="KW-0472">Membrane</keyword>
<comment type="caution">
    <text evidence="2">The sequence shown here is derived from an EMBL/GenBank/DDBJ whole genome shotgun (WGS) entry which is preliminary data.</text>
</comment>
<name>A0A813YI79_9BILA</name>
<organism evidence="2 3">
    <name type="scientific">Brachionus calyciflorus</name>
    <dbReference type="NCBI Taxonomy" id="104777"/>
    <lineage>
        <taxon>Eukaryota</taxon>
        <taxon>Metazoa</taxon>
        <taxon>Spiralia</taxon>
        <taxon>Gnathifera</taxon>
        <taxon>Rotifera</taxon>
        <taxon>Eurotatoria</taxon>
        <taxon>Monogononta</taxon>
        <taxon>Pseudotrocha</taxon>
        <taxon>Ploima</taxon>
        <taxon>Brachionidae</taxon>
        <taxon>Brachionus</taxon>
    </lineage>
</organism>
<evidence type="ECO:0000313" key="3">
    <source>
        <dbReference type="Proteomes" id="UP000663879"/>
    </source>
</evidence>
<proteinExistence type="predicted"/>
<gene>
    <name evidence="2" type="ORF">OXX778_LOCUS10596</name>
</gene>
<reference evidence="2" key="1">
    <citation type="submission" date="2021-02" db="EMBL/GenBank/DDBJ databases">
        <authorList>
            <person name="Nowell W R."/>
        </authorList>
    </citation>
    <scope>NUCLEOTIDE SEQUENCE</scope>
    <source>
        <strain evidence="2">Ploen Becks lab</strain>
    </source>
</reference>
<evidence type="ECO:0000313" key="2">
    <source>
        <dbReference type="EMBL" id="CAF0884631.1"/>
    </source>
</evidence>